<evidence type="ECO:0000313" key="2">
    <source>
        <dbReference type="EMBL" id="CAK0840919.1"/>
    </source>
</evidence>
<dbReference type="Proteomes" id="UP001189429">
    <property type="component" value="Unassembled WGS sequence"/>
</dbReference>
<gene>
    <name evidence="2" type="ORF">PCOR1329_LOCUS36247</name>
</gene>
<proteinExistence type="predicted"/>
<dbReference type="EMBL" id="CAUYUJ010014411">
    <property type="protein sequence ID" value="CAK0840919.1"/>
    <property type="molecule type" value="Genomic_DNA"/>
</dbReference>
<evidence type="ECO:0000256" key="1">
    <source>
        <dbReference type="SAM" id="MobiDB-lite"/>
    </source>
</evidence>
<feature type="compositionally biased region" description="Low complexity" evidence="1">
    <location>
        <begin position="1"/>
        <end position="36"/>
    </location>
</feature>
<comment type="caution">
    <text evidence="2">The sequence shown here is derived from an EMBL/GenBank/DDBJ whole genome shotgun (WGS) entry which is preliminary data.</text>
</comment>
<reference evidence="2" key="1">
    <citation type="submission" date="2023-10" db="EMBL/GenBank/DDBJ databases">
        <authorList>
            <person name="Chen Y."/>
            <person name="Shah S."/>
            <person name="Dougan E. K."/>
            <person name="Thang M."/>
            <person name="Chan C."/>
        </authorList>
    </citation>
    <scope>NUCLEOTIDE SEQUENCE [LARGE SCALE GENOMIC DNA]</scope>
</reference>
<evidence type="ECO:0000313" key="3">
    <source>
        <dbReference type="Proteomes" id="UP001189429"/>
    </source>
</evidence>
<protein>
    <submittedName>
        <fullName evidence="2">Uncharacterized protein</fullName>
    </submittedName>
</protein>
<organism evidence="2 3">
    <name type="scientific">Prorocentrum cordatum</name>
    <dbReference type="NCBI Taxonomy" id="2364126"/>
    <lineage>
        <taxon>Eukaryota</taxon>
        <taxon>Sar</taxon>
        <taxon>Alveolata</taxon>
        <taxon>Dinophyceae</taxon>
        <taxon>Prorocentrales</taxon>
        <taxon>Prorocentraceae</taxon>
        <taxon>Prorocentrum</taxon>
    </lineage>
</organism>
<sequence>MRASVATPIPAVVVAPGRNPALPAPSGASAGGHWPSEGSIDSNPPDGLARASLEVSRRSLTLRDATEEMLVELRGAPLQTCFSGLGHVWASSAGRQSHYERTRKRDRLDCFVSHDWGTGR</sequence>
<keyword evidence="3" id="KW-1185">Reference proteome</keyword>
<feature type="region of interest" description="Disordered" evidence="1">
    <location>
        <begin position="1"/>
        <end position="49"/>
    </location>
</feature>
<name>A0ABN9T778_9DINO</name>
<accession>A0ABN9T778</accession>